<evidence type="ECO:0000256" key="3">
    <source>
        <dbReference type="ARBA" id="ARBA00022833"/>
    </source>
</evidence>
<dbReference type="Gene3D" id="3.30.60.20">
    <property type="match status" value="1"/>
</dbReference>
<keyword evidence="1" id="KW-0479">Metal-binding</keyword>
<proteinExistence type="predicted"/>
<dbReference type="Proteomes" id="UP000327439">
    <property type="component" value="Chromosome D10"/>
</dbReference>
<dbReference type="SUPFAM" id="SSF57889">
    <property type="entry name" value="Cysteine-rich domain"/>
    <property type="match status" value="5"/>
</dbReference>
<dbReference type="InterPro" id="IPR053192">
    <property type="entry name" value="Vacuole_Formation_Reg"/>
</dbReference>
<evidence type="ECO:0000256" key="1">
    <source>
        <dbReference type="ARBA" id="ARBA00022723"/>
    </source>
</evidence>
<name>A0A5J5PVG8_GOSBA</name>
<protein>
    <recommendedName>
        <fullName evidence="4">Phorbol-ester/DAG-type domain-containing protein</fullName>
    </recommendedName>
</protein>
<evidence type="ECO:0000313" key="6">
    <source>
        <dbReference type="Proteomes" id="UP000327439"/>
    </source>
</evidence>
<reference evidence="6" key="1">
    <citation type="journal article" date="2020" name="Nat. Genet.">
        <title>Genomic diversifications of five Gossypium allopolyploid species and their impact on cotton improvement.</title>
        <authorList>
            <person name="Chen Z.J."/>
            <person name="Sreedasyam A."/>
            <person name="Ando A."/>
            <person name="Song Q."/>
            <person name="De Santiago L.M."/>
            <person name="Hulse-Kemp A.M."/>
            <person name="Ding M."/>
            <person name="Ye W."/>
            <person name="Kirkbride R.C."/>
            <person name="Jenkins J."/>
            <person name="Plott C."/>
            <person name="Lovell J."/>
            <person name="Lin Y.M."/>
            <person name="Vaughn R."/>
            <person name="Liu B."/>
            <person name="Simpson S."/>
            <person name="Scheffler B.E."/>
            <person name="Wen L."/>
            <person name="Saski C.A."/>
            <person name="Grover C.E."/>
            <person name="Hu G."/>
            <person name="Conover J.L."/>
            <person name="Carlson J.W."/>
            <person name="Shu S."/>
            <person name="Boston L.B."/>
            <person name="Williams M."/>
            <person name="Peterson D.G."/>
            <person name="McGee K."/>
            <person name="Jones D.C."/>
            <person name="Wendel J.F."/>
            <person name="Stelly D.M."/>
            <person name="Grimwood J."/>
            <person name="Schmutz J."/>
        </authorList>
    </citation>
    <scope>NUCLEOTIDE SEQUENCE [LARGE SCALE GENOMIC DNA]</scope>
    <source>
        <strain evidence="6">cv. 3-79</strain>
    </source>
</reference>
<dbReference type="EMBL" id="CM018224">
    <property type="protein sequence ID" value="KAB2010628.1"/>
    <property type="molecule type" value="Genomic_DNA"/>
</dbReference>
<keyword evidence="2" id="KW-0677">Repeat</keyword>
<feature type="domain" description="Phorbol-ester/DAG-type" evidence="4">
    <location>
        <begin position="192"/>
        <end position="242"/>
    </location>
</feature>
<keyword evidence="3" id="KW-0862">Zinc</keyword>
<evidence type="ECO:0000256" key="2">
    <source>
        <dbReference type="ARBA" id="ARBA00022737"/>
    </source>
</evidence>
<gene>
    <name evidence="5" type="ORF">ES319_D10G253400v1</name>
</gene>
<dbReference type="PANTHER" id="PTHR32410">
    <property type="entry name" value="CYSTEINE/HISTIDINE-RICH C1 DOMAIN FAMILY PROTEIN"/>
    <property type="match status" value="1"/>
</dbReference>
<keyword evidence="6" id="KW-1185">Reference proteome</keyword>
<dbReference type="PROSITE" id="PS50081">
    <property type="entry name" value="ZF_DAG_PE_2"/>
    <property type="match status" value="2"/>
</dbReference>
<sequence>MERHYHFSHQHPLEFIEQHTLKSEKANCSGCGELASSEVNHPFHPNHSLKLLASPPYIGSWAICDFCDKRCEQFVYHCSCNLDFHIKCALFSKTIAENKVGELEGVSQKDLLVSSENGSEELEETECFAYFNCIKSVLIYLLKGLVYSCSPCEFTLHIACVERPTTLTSHVTFGLHVQCVPPVPTIKGEIHEHPFTLFWRQVPFICDACGTSGDCISYICSPCGLIVHEKCISLQSIIKRNCGIKDYSWYNIVDDELEETGELLNSSAFVVIRETKLGDNIVIPTEIKHLSHPHNLIFSNDIKDDKYCDGCVLFISTSFYHCAQCDFFLHKSCAELPKKMYDWHDIHQRPLTLDLHAFNNCFSYSCNECEDPDTCVPCVKNSDTFTCQGHEHRLFFYEKYEGQCNGCGENLQYAYACKECKFALDYTCLTLPEKIQHKCDEHPLMLTYVEDNIYSQYHYCDICERRRNASRWFYRCAICDNSAHKDCVIDAYSYMKLGKTYTAKDHPHPLTFTRKIYDYPPECHICEEHCEDLSAECLESGCNYIVHWKCIDPYRKDILRKLRWRPKGEDEEVHD</sequence>
<accession>A0A5J5PVG8</accession>
<dbReference type="InterPro" id="IPR002219">
    <property type="entry name" value="PKC_DAG/PE"/>
</dbReference>
<dbReference type="Pfam" id="PF03107">
    <property type="entry name" value="C1_2"/>
    <property type="match status" value="5"/>
</dbReference>
<organism evidence="5 6">
    <name type="scientific">Gossypium barbadense</name>
    <name type="common">Sea Island cotton</name>
    <name type="synonym">Hibiscus barbadensis</name>
    <dbReference type="NCBI Taxonomy" id="3634"/>
    <lineage>
        <taxon>Eukaryota</taxon>
        <taxon>Viridiplantae</taxon>
        <taxon>Streptophyta</taxon>
        <taxon>Embryophyta</taxon>
        <taxon>Tracheophyta</taxon>
        <taxon>Spermatophyta</taxon>
        <taxon>Magnoliopsida</taxon>
        <taxon>eudicotyledons</taxon>
        <taxon>Gunneridae</taxon>
        <taxon>Pentapetalae</taxon>
        <taxon>rosids</taxon>
        <taxon>malvids</taxon>
        <taxon>Malvales</taxon>
        <taxon>Malvaceae</taxon>
        <taxon>Malvoideae</taxon>
        <taxon>Gossypium</taxon>
    </lineage>
</organism>
<evidence type="ECO:0000313" key="5">
    <source>
        <dbReference type="EMBL" id="KAB2010628.1"/>
    </source>
</evidence>
<dbReference type="OrthoDB" id="1000161at2759"/>
<dbReference type="PANTHER" id="PTHR32410:SF173">
    <property type="entry name" value="C1 DOMAIN FAMILY PROTEIN, PUTATIVE-RELATED"/>
    <property type="match status" value="1"/>
</dbReference>
<dbReference type="InterPro" id="IPR046349">
    <property type="entry name" value="C1-like_sf"/>
</dbReference>
<dbReference type="SMART" id="SM00109">
    <property type="entry name" value="C1"/>
    <property type="match status" value="3"/>
</dbReference>
<dbReference type="GO" id="GO:0046872">
    <property type="term" value="F:metal ion binding"/>
    <property type="evidence" value="ECO:0007669"/>
    <property type="project" value="UniProtKB-KW"/>
</dbReference>
<feature type="domain" description="Phorbol-ester/DAG-type" evidence="4">
    <location>
        <begin position="293"/>
        <end position="341"/>
    </location>
</feature>
<dbReference type="AlphaFoldDB" id="A0A5J5PVG8"/>
<evidence type="ECO:0000259" key="4">
    <source>
        <dbReference type="PROSITE" id="PS50081"/>
    </source>
</evidence>
<dbReference type="InterPro" id="IPR004146">
    <property type="entry name" value="DC1"/>
</dbReference>